<name>A0A0B5DSE2_9ACTN</name>
<dbReference type="EMBL" id="CP009313">
    <property type="protein sequence ID" value="AJE44195.1"/>
    <property type="molecule type" value="Genomic_DNA"/>
</dbReference>
<dbReference type="EMBL" id="CP023747">
    <property type="protein sequence ID" value="QEV42682.1"/>
    <property type="molecule type" value="Genomic_DNA"/>
</dbReference>
<evidence type="ECO:0000313" key="4">
    <source>
        <dbReference type="EMBL" id="QEV42682.1"/>
    </source>
</evidence>
<sequence>MPESTTATTELTSQYAAQVTGDLERNIKEQERVGQEIAALQEELVTLQHDHSVLVNVLQALGVSPAPVPAAAVPDRASVPTPRKKTSDEPVAEKQSRTKKVTGAPADTTPEKPAAKEPSARKPSTKKPGTRTTGKAAKGAVKDAPAKGGLPTLVELVRGHLTEQREPRSAAEVATALGQAHPERNVKATVVRTTLEGLVARNQAQRTKQGTSVFYTTPTAAEQKAPSAEDEARSEQAE</sequence>
<reference evidence="4 6" key="3">
    <citation type="submission" date="2017-09" db="EMBL/GenBank/DDBJ databases">
        <title>Streptomyces genome completion.</title>
        <authorList>
            <person name="Lee N."/>
            <person name="Cho B.-K."/>
        </authorList>
    </citation>
    <scope>NUCLEOTIDE SEQUENCE [LARGE SCALE GENOMIC DNA]</scope>
    <source>
        <strain evidence="4 6">ATCC 14899</strain>
    </source>
</reference>
<dbReference type="Proteomes" id="UP000031526">
    <property type="component" value="Chromosome"/>
</dbReference>
<accession>A0A0B5DSE2</accession>
<feature type="region of interest" description="Disordered" evidence="2">
    <location>
        <begin position="68"/>
        <end position="147"/>
    </location>
</feature>
<evidence type="ECO:0008006" key="7">
    <source>
        <dbReference type="Google" id="ProtNLM"/>
    </source>
</evidence>
<feature type="compositionally biased region" description="Basic and acidic residues" evidence="2">
    <location>
        <begin position="85"/>
        <end position="96"/>
    </location>
</feature>
<evidence type="ECO:0000256" key="1">
    <source>
        <dbReference type="SAM" id="Coils"/>
    </source>
</evidence>
<reference evidence="3 5" key="2">
    <citation type="journal article" date="2016" name="Appl. Microbiol. Biotechnol.">
        <title>Exploiting the genome sequence of Streptomyces nodosus for enhanced antibiotic production.</title>
        <authorList>
            <person name="Sweeney P."/>
            <person name="Murphy C.D."/>
            <person name="Caffrey P."/>
        </authorList>
    </citation>
    <scope>NUCLEOTIDE SEQUENCE [LARGE SCALE GENOMIC DNA]</scope>
    <source>
        <strain evidence="3 5">ATCC 14899</strain>
    </source>
</reference>
<dbReference type="Proteomes" id="UP000325763">
    <property type="component" value="Chromosome"/>
</dbReference>
<feature type="compositionally biased region" description="Low complexity" evidence="2">
    <location>
        <begin position="68"/>
        <end position="80"/>
    </location>
</feature>
<evidence type="ECO:0000313" key="6">
    <source>
        <dbReference type="Proteomes" id="UP000325763"/>
    </source>
</evidence>
<feature type="region of interest" description="Disordered" evidence="2">
    <location>
        <begin position="203"/>
        <end position="238"/>
    </location>
</feature>
<feature type="compositionally biased region" description="Polar residues" evidence="2">
    <location>
        <begin position="203"/>
        <end position="220"/>
    </location>
</feature>
<keyword evidence="1" id="KW-0175">Coiled coil</keyword>
<evidence type="ECO:0000313" key="3">
    <source>
        <dbReference type="EMBL" id="AJE44195.1"/>
    </source>
</evidence>
<proteinExistence type="predicted"/>
<organism evidence="3 5">
    <name type="scientific">Streptomyces nodosus</name>
    <dbReference type="NCBI Taxonomy" id="40318"/>
    <lineage>
        <taxon>Bacteria</taxon>
        <taxon>Bacillati</taxon>
        <taxon>Actinomycetota</taxon>
        <taxon>Actinomycetes</taxon>
        <taxon>Kitasatosporales</taxon>
        <taxon>Streptomycetaceae</taxon>
        <taxon>Streptomyces</taxon>
    </lineage>
</organism>
<dbReference type="AlphaFoldDB" id="A0A0B5DSE2"/>
<feature type="compositionally biased region" description="Basic and acidic residues" evidence="2">
    <location>
        <begin position="109"/>
        <end position="120"/>
    </location>
</feature>
<keyword evidence="5" id="KW-1185">Reference proteome</keyword>
<evidence type="ECO:0000256" key="2">
    <source>
        <dbReference type="SAM" id="MobiDB-lite"/>
    </source>
</evidence>
<dbReference type="HOGENOM" id="CLU_075313_0_0_11"/>
<protein>
    <recommendedName>
        <fullName evidence="7">Regulatory protein</fullName>
    </recommendedName>
</protein>
<dbReference type="RefSeq" id="WP_043447094.1">
    <property type="nucleotide sequence ID" value="NZ_CP009313.1"/>
</dbReference>
<gene>
    <name evidence="4" type="ORF">CP978_32785</name>
    <name evidence="3" type="ORF">SNOD_32530</name>
</gene>
<evidence type="ECO:0000313" key="5">
    <source>
        <dbReference type="Proteomes" id="UP000031526"/>
    </source>
</evidence>
<dbReference type="OrthoDB" id="4248306at2"/>
<dbReference type="KEGG" id="snq:CP978_32785"/>
<feature type="coiled-coil region" evidence="1">
    <location>
        <begin position="23"/>
        <end position="50"/>
    </location>
</feature>
<reference evidence="5" key="1">
    <citation type="submission" date="2014-09" db="EMBL/GenBank/DDBJ databases">
        <title>Sequence of the Streptomyces nodosus genome.</title>
        <authorList>
            <person name="Sweeney P."/>
            <person name="Stephens N."/>
            <person name="Murphy C."/>
            <person name="Caffrey P."/>
        </authorList>
    </citation>
    <scope>NUCLEOTIDE SEQUENCE [LARGE SCALE GENOMIC DNA]</scope>
    <source>
        <strain evidence="5">ATCC 14899</strain>
    </source>
</reference>